<evidence type="ECO:0000256" key="3">
    <source>
        <dbReference type="ARBA" id="ARBA00022676"/>
    </source>
</evidence>
<keyword evidence="4 8" id="KW-0808">Transferase</keyword>
<dbReference type="Gene3D" id="3.90.550.60">
    <property type="match status" value="1"/>
</dbReference>
<dbReference type="AlphaFoldDB" id="A0A7Z0DPP7"/>
<dbReference type="InterPro" id="IPR040492">
    <property type="entry name" value="GlfT2_N"/>
</dbReference>
<dbReference type="Pfam" id="PF17994">
    <property type="entry name" value="Glft2_N"/>
    <property type="match status" value="1"/>
</dbReference>
<evidence type="ECO:0000259" key="6">
    <source>
        <dbReference type="Pfam" id="PF17994"/>
    </source>
</evidence>
<dbReference type="PANTHER" id="PTHR43179:SF12">
    <property type="entry name" value="GALACTOFURANOSYLTRANSFERASE GLFT2"/>
    <property type="match status" value="1"/>
</dbReference>
<evidence type="ECO:0000256" key="2">
    <source>
        <dbReference type="ARBA" id="ARBA00006739"/>
    </source>
</evidence>
<accession>A0A7Z0DPP7</accession>
<dbReference type="InterPro" id="IPR029044">
    <property type="entry name" value="Nucleotide-diphossugar_trans"/>
</dbReference>
<dbReference type="Proteomes" id="UP000564496">
    <property type="component" value="Unassembled WGS sequence"/>
</dbReference>
<feature type="region of interest" description="Disordered" evidence="5">
    <location>
        <begin position="527"/>
        <end position="550"/>
    </location>
</feature>
<dbReference type="GO" id="GO:0016757">
    <property type="term" value="F:glycosyltransferase activity"/>
    <property type="evidence" value="ECO:0007669"/>
    <property type="project" value="UniProtKB-KW"/>
</dbReference>
<evidence type="ECO:0000256" key="5">
    <source>
        <dbReference type="SAM" id="MobiDB-lite"/>
    </source>
</evidence>
<sequence>MSVTRLLQRQILPLDRDSDVLPLYVDNQAAILDADKYEVGSDKTAQALNNAQIRQSINDGTQVHPDQIESRTALRILKSERLSLGTYFNAFPASYWRRHTVVDSVKLTVALQGRGASVIVYKSMANGRSQRVDSATTDDTGTNTVDGLSTFTFDLPLKPFVDGGWYWYDVVASDEDAVITSAEWTAEVPDDRAEHGTVDICVTTMNKPDFCAKLLAQMGEDEALRPYLDTVFVMEQGTKKVADDVEFPAAEKALGDLLHIIEQGNLGGSGGYARGQLESLRKGTATYALMMDDDVVCEPEGIIRAVTFGDLAKRPTIVGGHMFSLYAKSRLHSYGEIVQPWRFWWQSAPGVFGDWDLGARNLRSTRWLHKRVDVDFNGWFMCLIPRKVIEEIGLSLPVFIKWDDSEYGLRAKAAGFPTVSFPGAAVWHVPWTDKNDALDWQSYFHQRNRFVAALLHSIYDDGGRMVTESFSHQIKHLVSMQYSTVLLRHQALLDVLAGPSMLHETLATQLPAVRQMVKDFPDAQLEADRDEFPPVRRHKPPRKGKEDTDVPTNREVKLAALKAPIRQLMKPRKLSTEFPEAELAAMDNQWYRITKYDSAIVSMNDQQGAAFYRRDKKLFNQMLKDTIKVHRQLKRRWPKLAEEYRSQLSEFTSPEAWEKTFEPWKVAEEKGTDGNRS</sequence>
<name>A0A7Z0DPP7_9ACTN</name>
<dbReference type="Pfam" id="PF19320">
    <property type="entry name" value="GlfT2_domain3"/>
    <property type="match status" value="1"/>
</dbReference>
<keyword evidence="9" id="KW-1185">Reference proteome</keyword>
<dbReference type="SUPFAM" id="SSF53448">
    <property type="entry name" value="Nucleotide-diphospho-sugar transferases"/>
    <property type="match status" value="1"/>
</dbReference>
<dbReference type="PANTHER" id="PTHR43179">
    <property type="entry name" value="RHAMNOSYLTRANSFERASE WBBL"/>
    <property type="match status" value="1"/>
</dbReference>
<dbReference type="InterPro" id="IPR045699">
    <property type="entry name" value="GlfT2_C"/>
</dbReference>
<evidence type="ECO:0000313" key="9">
    <source>
        <dbReference type="Proteomes" id="UP000564496"/>
    </source>
</evidence>
<evidence type="ECO:0000259" key="7">
    <source>
        <dbReference type="Pfam" id="PF19320"/>
    </source>
</evidence>
<dbReference type="EC" id="2.4.1.288" evidence="8"/>
<feature type="domain" description="Galactofuranosyltransferase GlfT2 N-terminal" evidence="6">
    <location>
        <begin position="65"/>
        <end position="186"/>
    </location>
</feature>
<comment type="similarity">
    <text evidence="2">Belongs to the glycosyltransferase 2 family.</text>
</comment>
<comment type="caution">
    <text evidence="8">The sequence shown here is derived from an EMBL/GenBank/DDBJ whole genome shotgun (WGS) entry which is preliminary data.</text>
</comment>
<proteinExistence type="inferred from homology"/>
<reference evidence="8 9" key="1">
    <citation type="submission" date="2020-07" db="EMBL/GenBank/DDBJ databases">
        <title>Sequencing the genomes of 1000 actinobacteria strains.</title>
        <authorList>
            <person name="Klenk H.-P."/>
        </authorList>
    </citation>
    <scope>NUCLEOTIDE SEQUENCE [LARGE SCALE GENOMIC DNA]</scope>
    <source>
        <strain evidence="8 9">DSM 26487</strain>
    </source>
</reference>
<evidence type="ECO:0000256" key="4">
    <source>
        <dbReference type="ARBA" id="ARBA00022679"/>
    </source>
</evidence>
<evidence type="ECO:0000256" key="1">
    <source>
        <dbReference type="ARBA" id="ARBA00004776"/>
    </source>
</evidence>
<comment type="pathway">
    <text evidence="1">Cell wall biogenesis; cell wall polysaccharide biosynthesis.</text>
</comment>
<feature type="domain" description="Galactofuranosyltransferase-2 C-terminal" evidence="7">
    <location>
        <begin position="465"/>
        <end position="662"/>
    </location>
</feature>
<evidence type="ECO:0000313" key="8">
    <source>
        <dbReference type="EMBL" id="NYI79243.1"/>
    </source>
</evidence>
<gene>
    <name evidence="8" type="ORF">BJ988_003891</name>
</gene>
<dbReference type="EMBL" id="JACBZR010000001">
    <property type="protein sequence ID" value="NYI79243.1"/>
    <property type="molecule type" value="Genomic_DNA"/>
</dbReference>
<dbReference type="RefSeq" id="WP_179659576.1">
    <property type="nucleotide sequence ID" value="NZ_JACBZR010000001.1"/>
</dbReference>
<dbReference type="Pfam" id="PF13641">
    <property type="entry name" value="Glyco_tranf_2_3"/>
    <property type="match status" value="1"/>
</dbReference>
<protein>
    <submittedName>
        <fullName evidence="8">Galactofuranosylgalactofuranosylrhamnosyl-N-acetylglucosaminyl-diphospho-decaprenol beta-1,5/1,6-galactofuranosyltransferase</fullName>
        <ecNumber evidence="8">2.4.1.288</ecNumber>
    </submittedName>
</protein>
<keyword evidence="3 8" id="KW-0328">Glycosyltransferase</keyword>
<organism evidence="8 9">
    <name type="scientific">Nocardioides panzhihuensis</name>
    <dbReference type="NCBI Taxonomy" id="860243"/>
    <lineage>
        <taxon>Bacteria</taxon>
        <taxon>Bacillati</taxon>
        <taxon>Actinomycetota</taxon>
        <taxon>Actinomycetes</taxon>
        <taxon>Propionibacteriales</taxon>
        <taxon>Nocardioidaceae</taxon>
        <taxon>Nocardioides</taxon>
    </lineage>
</organism>